<dbReference type="AlphaFoldDB" id="A0A7J7SRB7"/>
<accession>A0A7J7SRB7</accession>
<sequence>MKARMDSVAGPVYSDDCRSARCSFQGNLRGFPAAALGTWCLWSDEFVSSFLLHPCALHPSQNQGWRPAPREGQGTLLIQLSSLPCSSSPTSRAMHRPPHLTQFQGESCQDRIGVCVCAGVVLFC</sequence>
<proteinExistence type="predicted"/>
<evidence type="ECO:0000313" key="1">
    <source>
        <dbReference type="EMBL" id="KAF6290951.1"/>
    </source>
</evidence>
<gene>
    <name evidence="1" type="ORF">mMyoMyo1_009339</name>
</gene>
<name>A0A7J7SRB7_MYOMY</name>
<evidence type="ECO:0000313" key="2">
    <source>
        <dbReference type="Proteomes" id="UP000527355"/>
    </source>
</evidence>
<organism evidence="1 2">
    <name type="scientific">Myotis myotis</name>
    <name type="common">Greater mouse-eared bat</name>
    <name type="synonym">Vespertilio myotis</name>
    <dbReference type="NCBI Taxonomy" id="51298"/>
    <lineage>
        <taxon>Eukaryota</taxon>
        <taxon>Metazoa</taxon>
        <taxon>Chordata</taxon>
        <taxon>Craniata</taxon>
        <taxon>Vertebrata</taxon>
        <taxon>Euteleostomi</taxon>
        <taxon>Mammalia</taxon>
        <taxon>Eutheria</taxon>
        <taxon>Laurasiatheria</taxon>
        <taxon>Chiroptera</taxon>
        <taxon>Yangochiroptera</taxon>
        <taxon>Vespertilionidae</taxon>
        <taxon>Myotis</taxon>
    </lineage>
</organism>
<reference evidence="1 2" key="1">
    <citation type="journal article" date="2020" name="Nature">
        <title>Six reference-quality genomes reveal evolution of bat adaptations.</title>
        <authorList>
            <person name="Jebb D."/>
            <person name="Huang Z."/>
            <person name="Pippel M."/>
            <person name="Hughes G.M."/>
            <person name="Lavrichenko K."/>
            <person name="Devanna P."/>
            <person name="Winkler S."/>
            <person name="Jermiin L.S."/>
            <person name="Skirmuntt E.C."/>
            <person name="Katzourakis A."/>
            <person name="Burkitt-Gray L."/>
            <person name="Ray D.A."/>
            <person name="Sullivan K.A.M."/>
            <person name="Roscito J.G."/>
            <person name="Kirilenko B.M."/>
            <person name="Davalos L.M."/>
            <person name="Corthals A.P."/>
            <person name="Power M.L."/>
            <person name="Jones G."/>
            <person name="Ransome R.D."/>
            <person name="Dechmann D.K.N."/>
            <person name="Locatelli A.G."/>
            <person name="Puechmaille S.J."/>
            <person name="Fedrigo O."/>
            <person name="Jarvis E.D."/>
            <person name="Hiller M."/>
            <person name="Vernes S.C."/>
            <person name="Myers E.W."/>
            <person name="Teeling E.C."/>
        </authorList>
    </citation>
    <scope>NUCLEOTIDE SEQUENCE [LARGE SCALE GENOMIC DNA]</scope>
    <source>
        <strain evidence="1">MMyoMyo1</strain>
        <tissue evidence="1">Flight muscle</tissue>
    </source>
</reference>
<protein>
    <submittedName>
        <fullName evidence="1">Uncharacterized protein</fullName>
    </submittedName>
</protein>
<dbReference type="Proteomes" id="UP000527355">
    <property type="component" value="Unassembled WGS sequence"/>
</dbReference>
<dbReference type="EMBL" id="JABWUV010000018">
    <property type="protein sequence ID" value="KAF6290951.1"/>
    <property type="molecule type" value="Genomic_DNA"/>
</dbReference>
<comment type="caution">
    <text evidence="1">The sequence shown here is derived from an EMBL/GenBank/DDBJ whole genome shotgun (WGS) entry which is preliminary data.</text>
</comment>
<keyword evidence="2" id="KW-1185">Reference proteome</keyword>